<dbReference type="GO" id="GO:0042597">
    <property type="term" value="C:periplasmic space"/>
    <property type="evidence" value="ECO:0007669"/>
    <property type="project" value="InterPro"/>
</dbReference>
<feature type="signal peptide" evidence="2">
    <location>
        <begin position="1"/>
        <end position="20"/>
    </location>
</feature>
<dbReference type="EMBL" id="JAGIBU010000001">
    <property type="protein sequence ID" value="MBS7823874.1"/>
    <property type="molecule type" value="Genomic_DNA"/>
</dbReference>
<accession>A0AB35BUI0</accession>
<dbReference type="RefSeq" id="WP_094488576.1">
    <property type="nucleotide sequence ID" value="NZ_JAGIBT010000001.1"/>
</dbReference>
<name>A0AB35BUI0_9GAMM</name>
<proteinExistence type="predicted"/>
<dbReference type="Pfam" id="PF07813">
    <property type="entry name" value="LTXXQ"/>
    <property type="match status" value="1"/>
</dbReference>
<feature type="chain" id="PRO_5044301429" evidence="2">
    <location>
        <begin position="21"/>
        <end position="136"/>
    </location>
</feature>
<evidence type="ECO:0000313" key="3">
    <source>
        <dbReference type="EMBL" id="MBS7823874.1"/>
    </source>
</evidence>
<feature type="region of interest" description="Disordered" evidence="1">
    <location>
        <begin position="116"/>
        <end position="136"/>
    </location>
</feature>
<keyword evidence="2" id="KW-0732">Signal</keyword>
<dbReference type="Proteomes" id="UP000680020">
    <property type="component" value="Unassembled WGS sequence"/>
</dbReference>
<evidence type="ECO:0000313" key="4">
    <source>
        <dbReference type="Proteomes" id="UP000680020"/>
    </source>
</evidence>
<gene>
    <name evidence="3" type="ORF">J7561_01495</name>
</gene>
<sequence length="136" mass="15530">MKKLALAVIGVIALSSAAMAKPDRDHSMDRLQLTQEQSAQMKSLHESMQKEREATHAAHQAEMKNLLENPTFNADQARKMHQKHRDDRAVQKLQHKHAVYQVLTPEQRAEYLKAHDGKGPRMNHDGKGHKGHRQHP</sequence>
<evidence type="ECO:0000256" key="2">
    <source>
        <dbReference type="SAM" id="SignalP"/>
    </source>
</evidence>
<feature type="compositionally biased region" description="Basic and acidic residues" evidence="1">
    <location>
        <begin position="116"/>
        <end position="128"/>
    </location>
</feature>
<feature type="compositionally biased region" description="Basic and acidic residues" evidence="1">
    <location>
        <begin position="43"/>
        <end position="58"/>
    </location>
</feature>
<dbReference type="Gene3D" id="1.20.120.1490">
    <property type="match status" value="1"/>
</dbReference>
<reference evidence="3" key="1">
    <citation type="submission" date="2021-03" db="EMBL/GenBank/DDBJ databases">
        <title>Identification and antibiotic profiling of Wohlfahrtiimonas chitiniclastica, an underestimated human pathogen.</title>
        <authorList>
            <person name="Kopf A."/>
            <person name="Bunk B."/>
            <person name="Coldewey S."/>
            <person name="Gunzer F."/>
            <person name="Riedel T."/>
            <person name="Schroettner P."/>
        </authorList>
    </citation>
    <scope>NUCLEOTIDE SEQUENCE</scope>
    <source>
        <strain evidence="3">DSM 100917</strain>
    </source>
</reference>
<organism evidence="3 4">
    <name type="scientific">Wohlfahrtiimonas chitiniclastica</name>
    <dbReference type="NCBI Taxonomy" id="400946"/>
    <lineage>
        <taxon>Bacteria</taxon>
        <taxon>Pseudomonadati</taxon>
        <taxon>Pseudomonadota</taxon>
        <taxon>Gammaproteobacteria</taxon>
        <taxon>Cardiobacteriales</taxon>
        <taxon>Ignatzschineriaceae</taxon>
        <taxon>Wohlfahrtiimonas</taxon>
    </lineage>
</organism>
<dbReference type="AlphaFoldDB" id="A0AB35BUI0"/>
<feature type="region of interest" description="Disordered" evidence="1">
    <location>
        <begin position="37"/>
        <end position="58"/>
    </location>
</feature>
<comment type="caution">
    <text evidence="3">The sequence shown here is derived from an EMBL/GenBank/DDBJ whole genome shotgun (WGS) entry which is preliminary data.</text>
</comment>
<evidence type="ECO:0000256" key="1">
    <source>
        <dbReference type="SAM" id="MobiDB-lite"/>
    </source>
</evidence>
<dbReference type="InterPro" id="IPR012899">
    <property type="entry name" value="LTXXQ"/>
</dbReference>
<protein>
    <submittedName>
        <fullName evidence="3">Spy/CpxP family protein refolding chaperone</fullName>
    </submittedName>
</protein>